<dbReference type="Proteomes" id="UP000675379">
    <property type="component" value="Unassembled WGS sequence"/>
</dbReference>
<name>A0A941CRG8_9CLOT</name>
<proteinExistence type="predicted"/>
<keyword evidence="2" id="KW-1185">Reference proteome</keyword>
<organism evidence="1 2">
    <name type="scientific">Proteiniclasticum sediminis</name>
    <dbReference type="NCBI Taxonomy" id="2804028"/>
    <lineage>
        <taxon>Bacteria</taxon>
        <taxon>Bacillati</taxon>
        <taxon>Bacillota</taxon>
        <taxon>Clostridia</taxon>
        <taxon>Eubacteriales</taxon>
        <taxon>Clostridiaceae</taxon>
        <taxon>Proteiniclasticum</taxon>
    </lineage>
</organism>
<evidence type="ECO:0000313" key="2">
    <source>
        <dbReference type="Proteomes" id="UP000675379"/>
    </source>
</evidence>
<gene>
    <name evidence="1" type="ORF">KCG48_10635</name>
</gene>
<sequence length="139" mass="15677">MTTKDLRKYSLVHSREYKPPILLATADNYEELEHHQKIHGLVGLSNIIPSKSLKPDLSPDEILRAIMAASRENDAWLIENGYATLNEIRSKYGIDPIYGGDVLLEKSSNCLVPRQNSKVATQSGLQLMERMLAKEEVNE</sequence>
<accession>A0A941CRG8</accession>
<reference evidence="1" key="1">
    <citation type="submission" date="2021-04" db="EMBL/GenBank/DDBJ databases">
        <title>Proteiniclasticum sedimins sp. nov., an obligate anaerobic bacterium isolated from anaerobic sludge.</title>
        <authorList>
            <person name="Liu J."/>
        </authorList>
    </citation>
    <scope>NUCLEOTIDE SEQUENCE</scope>
    <source>
        <strain evidence="1">BAD-10</strain>
    </source>
</reference>
<comment type="caution">
    <text evidence="1">The sequence shown here is derived from an EMBL/GenBank/DDBJ whole genome shotgun (WGS) entry which is preliminary data.</text>
</comment>
<protein>
    <submittedName>
        <fullName evidence="1">Uncharacterized protein</fullName>
    </submittedName>
</protein>
<dbReference type="EMBL" id="JAGSCS010000014">
    <property type="protein sequence ID" value="MBR0576789.1"/>
    <property type="molecule type" value="Genomic_DNA"/>
</dbReference>
<dbReference type="AlphaFoldDB" id="A0A941CRG8"/>
<dbReference type="RefSeq" id="WP_211802208.1">
    <property type="nucleotide sequence ID" value="NZ_JAGSCS010000014.1"/>
</dbReference>
<evidence type="ECO:0000313" key="1">
    <source>
        <dbReference type="EMBL" id="MBR0576789.1"/>
    </source>
</evidence>